<dbReference type="OrthoDB" id="9814944at2"/>
<keyword evidence="1" id="KW-0677">Repeat</keyword>
<gene>
    <name evidence="5" type="ORF">FHX44_11334</name>
</gene>
<accession>A0A561SHZ5</accession>
<dbReference type="PROSITE" id="PS50005">
    <property type="entry name" value="TPR"/>
    <property type="match status" value="3"/>
</dbReference>
<dbReference type="InterPro" id="IPR011990">
    <property type="entry name" value="TPR-like_helical_dom_sf"/>
</dbReference>
<evidence type="ECO:0000256" key="4">
    <source>
        <dbReference type="SAM" id="MobiDB-lite"/>
    </source>
</evidence>
<organism evidence="5 6">
    <name type="scientific">Pseudonocardia hierapolitana</name>
    <dbReference type="NCBI Taxonomy" id="1128676"/>
    <lineage>
        <taxon>Bacteria</taxon>
        <taxon>Bacillati</taxon>
        <taxon>Actinomycetota</taxon>
        <taxon>Actinomycetes</taxon>
        <taxon>Pseudonocardiales</taxon>
        <taxon>Pseudonocardiaceae</taxon>
        <taxon>Pseudonocardia</taxon>
    </lineage>
</organism>
<evidence type="ECO:0000313" key="5">
    <source>
        <dbReference type="EMBL" id="TWF74454.1"/>
    </source>
</evidence>
<dbReference type="PANTHER" id="PTHR45586">
    <property type="entry name" value="TPR REPEAT-CONTAINING PROTEIN PA4667"/>
    <property type="match status" value="1"/>
</dbReference>
<reference evidence="5 6" key="1">
    <citation type="submission" date="2019-06" db="EMBL/GenBank/DDBJ databases">
        <title>Sequencing the genomes of 1000 actinobacteria strains.</title>
        <authorList>
            <person name="Klenk H.-P."/>
        </authorList>
    </citation>
    <scope>NUCLEOTIDE SEQUENCE [LARGE SCALE GENOMIC DNA]</scope>
    <source>
        <strain evidence="5 6">DSM 45671</strain>
    </source>
</reference>
<dbReference type="SMART" id="SM00028">
    <property type="entry name" value="TPR"/>
    <property type="match status" value="11"/>
</dbReference>
<evidence type="ECO:0000256" key="3">
    <source>
        <dbReference type="PROSITE-ProRule" id="PRU00339"/>
    </source>
</evidence>
<dbReference type="Pfam" id="PF13429">
    <property type="entry name" value="TPR_15"/>
    <property type="match status" value="1"/>
</dbReference>
<evidence type="ECO:0000256" key="1">
    <source>
        <dbReference type="ARBA" id="ARBA00022737"/>
    </source>
</evidence>
<feature type="repeat" description="TPR" evidence="3">
    <location>
        <begin position="424"/>
        <end position="457"/>
    </location>
</feature>
<feature type="region of interest" description="Disordered" evidence="4">
    <location>
        <begin position="1"/>
        <end position="22"/>
    </location>
</feature>
<dbReference type="InterPro" id="IPR019734">
    <property type="entry name" value="TPR_rpt"/>
</dbReference>
<dbReference type="Pfam" id="PF07719">
    <property type="entry name" value="TPR_2"/>
    <property type="match status" value="1"/>
</dbReference>
<dbReference type="RefSeq" id="WP_147253822.1">
    <property type="nucleotide sequence ID" value="NZ_VIWU01000001.1"/>
</dbReference>
<dbReference type="PANTHER" id="PTHR45586:SF1">
    <property type="entry name" value="LIPOPOLYSACCHARIDE ASSEMBLY PROTEIN B"/>
    <property type="match status" value="1"/>
</dbReference>
<keyword evidence="6" id="KW-1185">Reference proteome</keyword>
<dbReference type="EMBL" id="VIWU01000001">
    <property type="protein sequence ID" value="TWF74454.1"/>
    <property type="molecule type" value="Genomic_DNA"/>
</dbReference>
<dbReference type="InterPro" id="IPR051012">
    <property type="entry name" value="CellSynth/LPSAsmb/PSIAsmb"/>
</dbReference>
<proteinExistence type="predicted"/>
<feature type="repeat" description="TPR" evidence="3">
    <location>
        <begin position="665"/>
        <end position="698"/>
    </location>
</feature>
<dbReference type="Gene3D" id="1.25.40.10">
    <property type="entry name" value="Tetratricopeptide repeat domain"/>
    <property type="match status" value="5"/>
</dbReference>
<dbReference type="Pfam" id="PF14559">
    <property type="entry name" value="TPR_19"/>
    <property type="match status" value="2"/>
</dbReference>
<dbReference type="InterPro" id="IPR013105">
    <property type="entry name" value="TPR_2"/>
</dbReference>
<dbReference type="AlphaFoldDB" id="A0A561SHZ5"/>
<dbReference type="PROSITE" id="PS50293">
    <property type="entry name" value="TPR_REGION"/>
    <property type="match status" value="1"/>
</dbReference>
<comment type="caution">
    <text evidence="5">The sequence shown here is derived from an EMBL/GenBank/DDBJ whole genome shotgun (WGS) entry which is preliminary data.</text>
</comment>
<dbReference type="SUPFAM" id="SSF48452">
    <property type="entry name" value="TPR-like"/>
    <property type="match status" value="5"/>
</dbReference>
<keyword evidence="2 3" id="KW-0802">TPR repeat</keyword>
<evidence type="ECO:0000256" key="2">
    <source>
        <dbReference type="ARBA" id="ARBA00022803"/>
    </source>
</evidence>
<name>A0A561SHZ5_9PSEU</name>
<dbReference type="Pfam" id="PF13432">
    <property type="entry name" value="TPR_16"/>
    <property type="match status" value="2"/>
</dbReference>
<sequence>MTVSREPDSPIRDTRRALHSRDEGRTANMLIAQALMAANDGDVVRATEALVKAATSVAVAALPERGERKLVELAMSETADRAVRAQAWRVYARSREARGAANDAKDALERAYILAPGPDLLLELARSTYRIEGTEAAEGLARDGLARWPDEPGVRAFAISQATASGDTSRARSLLDDALRRDPVPPELLGVLARLELADGHPERAIEPARQLVPSRPSIGRALLVMALHGAGRLHEDPALLDAVLADRPDDARLLTGLARALIDADRPAEARDVLDRAHELDDDDLEVYRTRGLANALLAEHAAASADLDQAAVRGGSDIWLIALRGDLARVSGDPRRALAVFDSLDPSDVPSWVEASRGAALAMIGDFAAARSAYEEALGRDGDDVEALCGLGEIELDRGGEDGLATAEDLLRRAVEYAPGSARAHATLGEVLRRRGQLDEAVRAFDRALQLAPTYSYARASKGQALITQGRRQDGIALLAAAAREAPTTWFLDALVQELADTPYSAADAVLRGIQRSIRDRGGNHLPVLVHRAELARRHGQLPAAERFYRHAHELSPSDGTLGVHLAKVLLTLRRAEEALAIVDALPAATESDRDREWTRIEALWALERLPEVHTELEQFVSGADPPTWALAALGELYRRDGRRREARELLSRVVDADEENRASTLASRGALEFDEGDPEAARRDLRRAVELDPQYSFALSELIALELAEGAADRVTDLLSQLSASDRGNRDLAVVRATGLYGTGDTTGALEILQANLDEAGEDPLILRACGWVLVELGHLSRAAQAFRAAAQLTDGPSAVADNALALCRVGLWTDALRLATRAAEAGNPFADVALAVVWVSAGDFRAAREYGLSGSRRTAQSSLGWLYTARALRLSGAPHHALAIARNARTRWPVEEAISEELGACLAETQDDEATAVFEGLLDRLMRRSHPDTETLHQRARCLLRLGRVREAAQLLLRVLSATDEIAWVLADLMRASVLDDDLPQAIILEHRVRKEIERLPAPIAHGVVAAVIHDLAVLTPQVRPEARHEVDLMIERLAGFRTTLDAALAGVVPAS</sequence>
<evidence type="ECO:0000313" key="6">
    <source>
        <dbReference type="Proteomes" id="UP000321261"/>
    </source>
</evidence>
<feature type="repeat" description="TPR" evidence="3">
    <location>
        <begin position="630"/>
        <end position="663"/>
    </location>
</feature>
<protein>
    <submittedName>
        <fullName evidence="5">Tfp pilus assembly protein PilF</fullName>
    </submittedName>
</protein>
<dbReference type="Proteomes" id="UP000321261">
    <property type="component" value="Unassembled WGS sequence"/>
</dbReference>